<evidence type="ECO:0000313" key="2">
    <source>
        <dbReference type="EMBL" id="PJE97100.1"/>
    </source>
</evidence>
<feature type="region of interest" description="Disordered" evidence="1">
    <location>
        <begin position="54"/>
        <end position="112"/>
    </location>
</feature>
<accession>A0A2M8LYT6</accession>
<gene>
    <name evidence="2" type="ORF">CUT44_14035</name>
</gene>
<organism evidence="2 3">
    <name type="scientific">Streptomyces carminius</name>
    <dbReference type="NCBI Taxonomy" id="2665496"/>
    <lineage>
        <taxon>Bacteria</taxon>
        <taxon>Bacillati</taxon>
        <taxon>Actinomycetota</taxon>
        <taxon>Actinomycetes</taxon>
        <taxon>Kitasatosporales</taxon>
        <taxon>Streptomycetaceae</taxon>
        <taxon>Streptomyces</taxon>
    </lineage>
</organism>
<evidence type="ECO:0000256" key="1">
    <source>
        <dbReference type="SAM" id="MobiDB-lite"/>
    </source>
</evidence>
<comment type="caution">
    <text evidence="2">The sequence shown here is derived from an EMBL/GenBank/DDBJ whole genome shotgun (WGS) entry which is preliminary data.</text>
</comment>
<dbReference type="AlphaFoldDB" id="A0A2M8LYT6"/>
<reference evidence="2 3" key="1">
    <citation type="submission" date="2017-11" db="EMBL/GenBank/DDBJ databases">
        <title>Streptomyces carmine sp. nov., a novel actinomycete isolated from Sophora alopecuroides in Xinjiang, China.</title>
        <authorList>
            <person name="Wang Y."/>
            <person name="Luo X."/>
            <person name="Wan C."/>
            <person name="Zhang L."/>
        </authorList>
    </citation>
    <scope>NUCLEOTIDE SEQUENCE [LARGE SCALE GENOMIC DNA]</scope>
    <source>
        <strain evidence="2 3">TRM SA0054</strain>
    </source>
</reference>
<name>A0A2M8LYT6_9ACTN</name>
<feature type="compositionally biased region" description="Low complexity" evidence="1">
    <location>
        <begin position="79"/>
        <end position="95"/>
    </location>
</feature>
<feature type="compositionally biased region" description="Basic residues" evidence="1">
    <location>
        <begin position="64"/>
        <end position="76"/>
    </location>
</feature>
<protein>
    <submittedName>
        <fullName evidence="2">Uncharacterized protein</fullName>
    </submittedName>
</protein>
<dbReference type="EMBL" id="PGGW01000049">
    <property type="protein sequence ID" value="PJE97100.1"/>
    <property type="molecule type" value="Genomic_DNA"/>
</dbReference>
<evidence type="ECO:0000313" key="3">
    <source>
        <dbReference type="Proteomes" id="UP000230407"/>
    </source>
</evidence>
<dbReference type="Proteomes" id="UP000230407">
    <property type="component" value="Unassembled WGS sequence"/>
</dbReference>
<proteinExistence type="predicted"/>
<sequence length="112" mass="11516">MEEIQAARAKAIEPLAQILEERGELQRKLAALDEPYGKAFAAAEAAGWSAEELKALGADEPAKRPKGRPRTRRSGTRKAAAATSATTAPAPAIPAQENTGGPVAAAAGNLSD</sequence>
<keyword evidence="3" id="KW-1185">Reference proteome</keyword>